<dbReference type="InterPro" id="IPR036322">
    <property type="entry name" value="WD40_repeat_dom_sf"/>
</dbReference>
<dbReference type="InterPro" id="IPR011047">
    <property type="entry name" value="Quinoprotein_ADH-like_sf"/>
</dbReference>
<reference evidence="6" key="1">
    <citation type="journal article" date="2023" name="Science">
        <title>Genome structures resolve the early diversification of teleost fishes.</title>
        <authorList>
            <person name="Parey E."/>
            <person name="Louis A."/>
            <person name="Montfort J."/>
            <person name="Bouchez O."/>
            <person name="Roques C."/>
            <person name="Iampietro C."/>
            <person name="Lluch J."/>
            <person name="Castinel A."/>
            <person name="Donnadieu C."/>
            <person name="Desvignes T."/>
            <person name="Floi Bucao C."/>
            <person name="Jouanno E."/>
            <person name="Wen M."/>
            <person name="Mejri S."/>
            <person name="Dirks R."/>
            <person name="Jansen H."/>
            <person name="Henkel C."/>
            <person name="Chen W.J."/>
            <person name="Zahm M."/>
            <person name="Cabau C."/>
            <person name="Klopp C."/>
            <person name="Thompson A.W."/>
            <person name="Robinson-Rechavi M."/>
            <person name="Braasch I."/>
            <person name="Lecointre G."/>
            <person name="Bobe J."/>
            <person name="Postlethwait J.H."/>
            <person name="Berthelot C."/>
            <person name="Roest Crollius H."/>
            <person name="Guiguen Y."/>
        </authorList>
    </citation>
    <scope>NUCLEOTIDE SEQUENCE</scope>
    <source>
        <strain evidence="6">NC1722</strain>
    </source>
</reference>
<keyword evidence="2" id="KW-0677">Repeat</keyword>
<evidence type="ECO:0000256" key="2">
    <source>
        <dbReference type="ARBA" id="ARBA00022737"/>
    </source>
</evidence>
<dbReference type="InterPro" id="IPR027417">
    <property type="entry name" value="P-loop_NTPase"/>
</dbReference>
<evidence type="ECO:0000256" key="1">
    <source>
        <dbReference type="ARBA" id="ARBA00022574"/>
    </source>
</evidence>
<proteinExistence type="predicted"/>
<dbReference type="PANTHER" id="PTHR19871">
    <property type="entry name" value="BETA TRANSDUCIN-RELATED PROTEIN"/>
    <property type="match status" value="1"/>
</dbReference>
<feature type="compositionally biased region" description="Polar residues" evidence="4">
    <location>
        <begin position="29"/>
        <end position="38"/>
    </location>
</feature>
<dbReference type="PROSITE" id="PS50837">
    <property type="entry name" value="NACHT"/>
    <property type="match status" value="1"/>
</dbReference>
<dbReference type="InterPro" id="IPR019775">
    <property type="entry name" value="WD40_repeat_CS"/>
</dbReference>
<dbReference type="PROSITE" id="PS00678">
    <property type="entry name" value="WD_REPEATS_1"/>
    <property type="match status" value="1"/>
</dbReference>
<dbReference type="SUPFAM" id="SSF52540">
    <property type="entry name" value="P-loop containing nucleoside triphosphate hydrolases"/>
    <property type="match status" value="1"/>
</dbReference>
<comment type="caution">
    <text evidence="6">The sequence shown here is derived from an EMBL/GenBank/DDBJ whole genome shotgun (WGS) entry which is preliminary data.</text>
</comment>
<dbReference type="SMART" id="SM00320">
    <property type="entry name" value="WD40"/>
    <property type="match status" value="3"/>
</dbReference>
<evidence type="ECO:0000313" key="7">
    <source>
        <dbReference type="Proteomes" id="UP001221898"/>
    </source>
</evidence>
<dbReference type="PANTHER" id="PTHR19871:SF43">
    <property type="entry name" value="SI:CH211-212K18.6"/>
    <property type="match status" value="1"/>
</dbReference>
<feature type="repeat" description="WD" evidence="3">
    <location>
        <begin position="1146"/>
        <end position="1187"/>
    </location>
</feature>
<gene>
    <name evidence="6" type="ORF">AAFF_G00358380</name>
</gene>
<accession>A0AAD7X183</accession>
<dbReference type="InterPro" id="IPR001680">
    <property type="entry name" value="WD40_rpt"/>
</dbReference>
<feature type="region of interest" description="Disordered" evidence="4">
    <location>
        <begin position="1854"/>
        <end position="1889"/>
    </location>
</feature>
<dbReference type="SUPFAM" id="SSF50998">
    <property type="entry name" value="Quinoprotein alcohol dehydrogenase-like"/>
    <property type="match status" value="1"/>
</dbReference>
<feature type="region of interest" description="Disordered" evidence="4">
    <location>
        <begin position="1"/>
        <end position="38"/>
    </location>
</feature>
<evidence type="ECO:0000259" key="5">
    <source>
        <dbReference type="PROSITE" id="PS50837"/>
    </source>
</evidence>
<dbReference type="Proteomes" id="UP001221898">
    <property type="component" value="Unassembled WGS sequence"/>
</dbReference>
<dbReference type="InterPro" id="IPR015943">
    <property type="entry name" value="WD40/YVTN_repeat-like_dom_sf"/>
</dbReference>
<dbReference type="Gene3D" id="3.40.50.300">
    <property type="entry name" value="P-loop containing nucleotide triphosphate hydrolases"/>
    <property type="match status" value="1"/>
</dbReference>
<dbReference type="Pfam" id="PF05729">
    <property type="entry name" value="NACHT"/>
    <property type="match status" value="1"/>
</dbReference>
<dbReference type="InterPro" id="IPR057588">
    <property type="entry name" value="NWD1/2-like_WH"/>
</dbReference>
<evidence type="ECO:0000256" key="4">
    <source>
        <dbReference type="SAM" id="MobiDB-lite"/>
    </source>
</evidence>
<dbReference type="Gene3D" id="2.130.10.10">
    <property type="entry name" value="YVTN repeat-like/Quinoprotein amine dehydrogenase"/>
    <property type="match status" value="3"/>
</dbReference>
<evidence type="ECO:0000313" key="6">
    <source>
        <dbReference type="EMBL" id="KAJ8416550.1"/>
    </source>
</evidence>
<feature type="compositionally biased region" description="Basic and acidic residues" evidence="4">
    <location>
        <begin position="109"/>
        <end position="119"/>
    </location>
</feature>
<dbReference type="PROSITE" id="PS50294">
    <property type="entry name" value="WD_REPEATS_REGION"/>
    <property type="match status" value="1"/>
</dbReference>
<evidence type="ECO:0000256" key="3">
    <source>
        <dbReference type="PROSITE-ProRule" id="PRU00221"/>
    </source>
</evidence>
<protein>
    <recommendedName>
        <fullName evidence="5">NACHT domain-containing protein</fullName>
    </recommendedName>
</protein>
<keyword evidence="7" id="KW-1185">Reference proteome</keyword>
<dbReference type="Pfam" id="PF25469">
    <property type="entry name" value="WHD_NWD1"/>
    <property type="match status" value="1"/>
</dbReference>
<dbReference type="EMBL" id="JAINUG010000006">
    <property type="protein sequence ID" value="KAJ8416550.1"/>
    <property type="molecule type" value="Genomic_DNA"/>
</dbReference>
<dbReference type="InterPro" id="IPR052752">
    <property type="entry name" value="NACHT-WD_repeat"/>
</dbReference>
<keyword evidence="1 3" id="KW-0853">WD repeat</keyword>
<organism evidence="6 7">
    <name type="scientific">Aldrovandia affinis</name>
    <dbReference type="NCBI Taxonomy" id="143900"/>
    <lineage>
        <taxon>Eukaryota</taxon>
        <taxon>Metazoa</taxon>
        <taxon>Chordata</taxon>
        <taxon>Craniata</taxon>
        <taxon>Vertebrata</taxon>
        <taxon>Euteleostomi</taxon>
        <taxon>Actinopterygii</taxon>
        <taxon>Neopterygii</taxon>
        <taxon>Teleostei</taxon>
        <taxon>Notacanthiformes</taxon>
        <taxon>Halosauridae</taxon>
        <taxon>Aldrovandia</taxon>
    </lineage>
</organism>
<dbReference type="PROSITE" id="PS50082">
    <property type="entry name" value="WD_REPEATS_2"/>
    <property type="match status" value="1"/>
</dbReference>
<feature type="region of interest" description="Disordered" evidence="4">
    <location>
        <begin position="109"/>
        <end position="143"/>
    </location>
</feature>
<feature type="domain" description="NACHT" evidence="5">
    <location>
        <begin position="627"/>
        <end position="758"/>
    </location>
</feature>
<dbReference type="InterPro" id="IPR007111">
    <property type="entry name" value="NACHT_NTPase"/>
</dbReference>
<sequence>MMWTKDSVSAKKKENENSGVIFPPVPKGYSNSPQDLNNKKQPTFQRLQELFFAPSLAGPKQDAYQLLDSRVTNKDKALEDLLNVGGQVNLLDCPPEFLRSLTVLGDEAAERDHSGREETGFAQVVSSRTEGPSDGLHKRPPLDSASCSNRVNACVGGGPHSHGCTIRDIIRGNVTLPCCARKKRFMIYICGGYKDTVAERTALMEEAYPQLYLFCKQRGHDLRMVDLRQGVEDPVTDRNEAVVLHVETLQECQETQGPNFFLFTGQKHEVQTLPLSISTEEFEAILGAVNKERQTLSKRRHMNIEEMGLESQSSIAVSDTASFASEPEQSQWDSAESSALLSVSTVSQMSLADDEEANVSPVGTRTWADADKDMSLLQMCYKLDENRVPPVYILLPVSTHYPDMLSKDGIRRRQARRAWQVTCVCLWGVLQRSSPGVLGEEKTSCLLRTVLESEVEQGLRTNGPPEGHCHWYKRTITDMKYNMKSEKASKYIDLLKGRPEINQNLHSSHQRFMDIIHTKLRHTNIYECNIAWGRKGLNPKLNRSHLYYTERLCSDFKRIVINHLSRIIKVSSMKCSPDVKRREASRNGIQEEILRHVRHGQALQRHCEFREAGLSDLRREVEISSPRPILLLGEAGWGKSTTMARAAHLASGWVPGDVKVLLRFVGLTGASRNVRLLLQSLCFQLAEMYTDHISMSEGLPQLASEFFSLLELVKEDSPVVMVLDGVDELSEEHDSDLSWLFLPLPPHVRLLLSASTDSPCAKLLQKSFQPTVIPLTPLSPKNIHEALERRLLSDGRRLQDWQWQILLQACLSCPSPLYLETAYAETRLWHSFTPPGGLSLPTDLLQLYHYVLSRLERVHGEQLVRRAAALISLSRNGITEEELLSLLPRDSQVMKEVELTHHPSIPPRVPYILWVSLRRDLGGHLTEVETDDTLVYRWTHAALMLVCKQKYLKTPEAQTSVHCDFAAYFLAGRSSNLDGKDGHMFQPLAWTLETGLVKSHVFNLRKLHGLPFHLIRSGQTAHLLSECLFSYEFLLHKVWGLSVFNVEEELKARIVLDKELPDVAALSQALQLSRTALLRDPCQLASQLLGRLCRIADDDRPVAPGDPRRFSYLHTLLSQCGYSSLPVLVPSFSCLLPPGGLQHTFLAGHLDTVTALTGARSGLLAVSCSRDGTLKTWDLKLGRAVSTLCGVGCHVDSMTLCMNDTMVVLTMKQTLQVLDIFSGQVLFTESDSLDIPVVTTTSDGQLLVAFYDGSHLMKVFDLADSCREICHVNITLERDAIHKDHTILVSHSSFKDYVLFAYRSGGEAAVLSARKGELLSTISAQHGAACVQGVELTTEYLLLFCRYPYKRNDKIIHIELFSMETFQYLRSIFGCSQDYISQLAVNRAGTHVVAFSQSWDTVTTEIITWNLETEDHKHIVRCSGLVTGGCCFDLRCCLGICNGEKYLRMWNLASRINDQSLTYNVHKMKSYGTAEVIPMTKYPRYVVCKSLRPGTVRVWNIVKPSCRSKPVRVEHGLYDRTDVTLVKGMKLYILTDRGNATFTDAPMPIFQMLLIYDLLKKSYIKKRSGLYVTPCPQQEFRLLEGELLLGLSETRDHLILWDLESVNSAGDALGQTYGNPLCKRRRLERKAQKEREEQRQLDREKHNSVDQYLLSGDEQVVVCSYFAHHLVVFSVASQDHLHTLEDRTSMLFLYTAAITHSGSHLVLSNYNDTQKVSYITLWDLHKGKVRKRLKNEPGVCCVAISSDANRVAFGVMGVNRLKVWDPFRKVHKAISGYESLNMCVSSQLLITEEGAKAILLAGEVSLWDLDAGTVLSVFTPDSRIQCLSLLGDNSTLLLGLSDSPTLVTMKLTSKEISRTSTSGDNLFGEQSSSSEDEGDDAPPPQNTRP</sequence>
<name>A0AAD7X183_9TELE</name>
<dbReference type="SUPFAM" id="SSF50978">
    <property type="entry name" value="WD40 repeat-like"/>
    <property type="match status" value="1"/>
</dbReference>